<feature type="compositionally biased region" description="Polar residues" evidence="1">
    <location>
        <begin position="753"/>
        <end position="764"/>
    </location>
</feature>
<feature type="transmembrane region" description="Helical" evidence="2">
    <location>
        <begin position="1076"/>
        <end position="1093"/>
    </location>
</feature>
<dbReference type="OMA" id="GICELTI"/>
<dbReference type="VEuPathDB" id="PlasmoDB:AK88_04294"/>
<feature type="compositionally biased region" description="Basic and acidic residues" evidence="1">
    <location>
        <begin position="857"/>
        <end position="872"/>
    </location>
</feature>
<feature type="compositionally biased region" description="Pro residues" evidence="1">
    <location>
        <begin position="711"/>
        <end position="726"/>
    </location>
</feature>
<evidence type="ECO:0000259" key="3">
    <source>
        <dbReference type="Pfam" id="PF12887"/>
    </source>
</evidence>
<evidence type="ECO:0000313" key="4">
    <source>
        <dbReference type="EMBL" id="KJP86037.1"/>
    </source>
</evidence>
<dbReference type="AlphaFoldDB" id="A0A0D9QGU6"/>
<feature type="region of interest" description="Disordered" evidence="1">
    <location>
        <begin position="644"/>
        <end position="779"/>
    </location>
</feature>
<accession>A0A0D9QGU6</accession>
<keyword evidence="2" id="KW-0812">Transmembrane</keyword>
<feature type="compositionally biased region" description="Pro residues" evidence="1">
    <location>
        <begin position="286"/>
        <end position="297"/>
    </location>
</feature>
<organism evidence="4 5">
    <name type="scientific">Plasmodium fragile</name>
    <dbReference type="NCBI Taxonomy" id="5857"/>
    <lineage>
        <taxon>Eukaryota</taxon>
        <taxon>Sar</taxon>
        <taxon>Alveolata</taxon>
        <taxon>Apicomplexa</taxon>
        <taxon>Aconoidasida</taxon>
        <taxon>Haemosporida</taxon>
        <taxon>Plasmodiidae</taxon>
        <taxon>Plasmodium</taxon>
        <taxon>Plasmodium (Plasmodium)</taxon>
    </lineage>
</organism>
<gene>
    <name evidence="4" type="ORF">AK88_04294</name>
</gene>
<evidence type="ECO:0000313" key="5">
    <source>
        <dbReference type="Proteomes" id="UP000054561"/>
    </source>
</evidence>
<feature type="compositionally biased region" description="Pro residues" evidence="1">
    <location>
        <begin position="913"/>
        <end position="922"/>
    </location>
</feature>
<feature type="region of interest" description="Disordered" evidence="1">
    <location>
        <begin position="793"/>
        <end position="1013"/>
    </location>
</feature>
<dbReference type="Proteomes" id="UP000054561">
    <property type="component" value="Unassembled WGS sequence"/>
</dbReference>
<reference evidence="4 5" key="1">
    <citation type="submission" date="2014-03" db="EMBL/GenBank/DDBJ databases">
        <title>The Genome Sequence of Plasmodium fragile nilgiri.</title>
        <authorList>
            <consortium name="The Broad Institute Genomics Platform"/>
            <consortium name="The Broad Institute Genome Sequencing Center for Infectious Disease"/>
            <person name="Neafsey D."/>
            <person name="Duraisingh M."/>
            <person name="Young S.K."/>
            <person name="Zeng Q."/>
            <person name="Gargeya S."/>
            <person name="Abouelleil A."/>
            <person name="Alvarado L."/>
            <person name="Chapman S.B."/>
            <person name="Gainer-Dewar J."/>
            <person name="Goldberg J."/>
            <person name="Griggs A."/>
            <person name="Gujja S."/>
            <person name="Hansen M."/>
            <person name="Howarth C."/>
            <person name="Imamovic A."/>
            <person name="Larimer J."/>
            <person name="Pearson M."/>
            <person name="Poon T.W."/>
            <person name="Priest M."/>
            <person name="Roberts A."/>
            <person name="Saif S."/>
            <person name="Shea T."/>
            <person name="Sykes S."/>
            <person name="Wortman J."/>
            <person name="Nusbaum C."/>
            <person name="Birren B."/>
        </authorList>
    </citation>
    <scope>NUCLEOTIDE SEQUENCE [LARGE SCALE GENOMIC DNA]</scope>
    <source>
        <strain evidence="5">nilgiri</strain>
    </source>
</reference>
<feature type="compositionally biased region" description="Polar residues" evidence="1">
    <location>
        <begin position="809"/>
        <end position="827"/>
    </location>
</feature>
<feature type="compositionally biased region" description="Low complexity" evidence="1">
    <location>
        <begin position="688"/>
        <end position="703"/>
    </location>
</feature>
<feature type="compositionally biased region" description="Polar residues" evidence="1">
    <location>
        <begin position="261"/>
        <end position="280"/>
    </location>
</feature>
<protein>
    <recommendedName>
        <fullName evidence="3">Schizont-infected cell agglutination extracellular alpha domain-containing protein</fullName>
    </recommendedName>
</protein>
<evidence type="ECO:0000256" key="2">
    <source>
        <dbReference type="SAM" id="Phobius"/>
    </source>
</evidence>
<dbReference type="InterPro" id="IPR024290">
    <property type="entry name" value="SICA_extracell_a"/>
</dbReference>
<evidence type="ECO:0000256" key="1">
    <source>
        <dbReference type="SAM" id="MobiDB-lite"/>
    </source>
</evidence>
<dbReference type="Pfam" id="PF12887">
    <property type="entry name" value="SICA_alpha"/>
    <property type="match status" value="1"/>
</dbReference>
<feature type="compositionally biased region" description="Polar residues" evidence="1">
    <location>
        <begin position="1001"/>
        <end position="1013"/>
    </location>
</feature>
<name>A0A0D9QGU6_PLAFR</name>
<keyword evidence="2" id="KW-0472">Membrane</keyword>
<feature type="compositionally biased region" description="Polar residues" evidence="1">
    <location>
        <begin position="974"/>
        <end position="986"/>
    </location>
</feature>
<dbReference type="EMBL" id="KQ001703">
    <property type="protein sequence ID" value="KJP86037.1"/>
    <property type="molecule type" value="Genomic_DNA"/>
</dbReference>
<proteinExistence type="predicted"/>
<feature type="compositionally biased region" description="Low complexity" evidence="1">
    <location>
        <begin position="727"/>
        <end position="752"/>
    </location>
</feature>
<feature type="region of interest" description="Disordered" evidence="1">
    <location>
        <begin position="252"/>
        <end position="385"/>
    </location>
</feature>
<dbReference type="RefSeq" id="XP_012337327.1">
    <property type="nucleotide sequence ID" value="XM_012481904.1"/>
</dbReference>
<feature type="compositionally biased region" description="Gly residues" evidence="1">
    <location>
        <begin position="305"/>
        <end position="324"/>
    </location>
</feature>
<feature type="domain" description="Schizont-infected cell agglutination extracellular alpha" evidence="3">
    <location>
        <begin position="6"/>
        <end position="132"/>
    </location>
</feature>
<sequence>MLYLQEHFWKNVETVWKEFRHFMERMQDGGLAGTMCESAQGDQEADGHIWTGEDLGICELTITALHFKHGIELAGAPPRAAYTDEETKHIDLYMRCILVNIFMKKIMGMKCLARPGGQFAFGLVHDEVKGVLKQEVGNVECEWKDAGIGGDGTGRDATDRDLWEVMTRWNENNRQNTGDGQWGVLGQGCKVEKKGTAKVGDGDTRQALKEKVQEEIKNVEEDIKVKVSTILTGIRVCSHGDDNCVKNLLQKKQQEEKNQQDSSSKTAEGNGQSRPSGAQASSPSLPARPPPPPPRRPSTPRQISGGPGRGGSEGGARVGGGKGPVLGPPSTSSSQPGKSDSEIRSPAAAVPAPADNHTPAKPVAAKPAPATKTAQPGAGEDCPWMSIDHHKRRPVHVLQYYDSAELKALKAVLQAFIDYMQQNTDKMDAYGANCDNSGWDDFGHGTDYHTGQTVADVIRCRLMTLALFFANQEGKHGNSEKAQKTDDDKLYEKFRCEVANVFGYMLQNQYCKKEGWKRGVEYAWKTLKKMHKDKHGNILFSGPVMHGTCKQCGYVGSMTKPGIINGHIAEWFVTEGIMGEIAHIEQQLPCHKDWKKYKTQKGGTDNTVIENDKIPEVTTMEKTVLEDTEKAIEKAKAQVDAAIATDKKPAEGGGGDQKGEKPSAPSPLPEGASGVATGTPSGQPRSDSSAGDAQPAAGAAAAGPGAGQPPQATPPAPAGPSPPGPPGASAGTGSTSTGIGAATGTTGNAATGENNTPTSSNTGKESVHEQDEPTNVKLPGSFGSISVVFSTTYNSGAPSQEHMERYENTTDPQSTGNEGSGTATTQDPEAASEPTGVATVEGTTDATKKAKVSVQDTAKDPGHTAPSTHKENQSVNGDPATVAIPPDSSATEETTPAATTKLGTPSSPGGNEDPPPLNPPKPTANADNTDQKTAQKPDPSSLPCGLPDPDPFSSFAGGTSSCGQGNAAARDRSTTYAGTDANSSRTRGGCDSGRRNLAITPRSQNDLKSDSGNPNEFRFDPTNITPPGIGNVAGGIAPPTLDEKKYHSVPDNRGEKPGDYAVPDLTADVFTATTPVLFFLSAVTLALLGYSLWKVTAHNTQGHTQTHDAQRTSTHKYNRVEKWNNNRCHSASTVSSHVPKRNYNQHYTIWKLLQQEKTSNTKF</sequence>
<dbReference type="GeneID" id="24269608"/>
<feature type="compositionally biased region" description="Polar residues" evidence="1">
    <location>
        <begin position="676"/>
        <end position="687"/>
    </location>
</feature>
<keyword evidence="5" id="KW-1185">Reference proteome</keyword>
<feature type="compositionally biased region" description="Low complexity" evidence="1">
    <location>
        <begin position="891"/>
        <end position="900"/>
    </location>
</feature>
<keyword evidence="2" id="KW-1133">Transmembrane helix</keyword>
<feature type="compositionally biased region" description="Low complexity" evidence="1">
    <location>
        <begin position="359"/>
        <end position="378"/>
    </location>
</feature>